<proteinExistence type="predicted"/>
<organism evidence="1 2">
    <name type="scientific">Dyadobacter psychrotolerans</name>
    <dbReference type="NCBI Taxonomy" id="2541721"/>
    <lineage>
        <taxon>Bacteria</taxon>
        <taxon>Pseudomonadati</taxon>
        <taxon>Bacteroidota</taxon>
        <taxon>Cytophagia</taxon>
        <taxon>Cytophagales</taxon>
        <taxon>Spirosomataceae</taxon>
        <taxon>Dyadobacter</taxon>
    </lineage>
</organism>
<dbReference type="OrthoDB" id="960948at2"/>
<evidence type="ECO:0000313" key="2">
    <source>
        <dbReference type="Proteomes" id="UP000294850"/>
    </source>
</evidence>
<dbReference type="EMBL" id="SMFL01000031">
    <property type="protein sequence ID" value="TDE08059.1"/>
    <property type="molecule type" value="Genomic_DNA"/>
</dbReference>
<dbReference type="RefSeq" id="WP_131963080.1">
    <property type="nucleotide sequence ID" value="NZ_SMFL01000031.1"/>
</dbReference>
<dbReference type="AlphaFoldDB" id="A0A4R5D3U4"/>
<name>A0A4R5D3U4_9BACT</name>
<protein>
    <submittedName>
        <fullName evidence="1">Uncharacterized protein</fullName>
    </submittedName>
</protein>
<reference evidence="1 2" key="1">
    <citation type="submission" date="2019-03" db="EMBL/GenBank/DDBJ databases">
        <title>Dyadobacter AR-3-6 sp. nov., isolated from arctic soil.</title>
        <authorList>
            <person name="Chaudhary D.K."/>
        </authorList>
    </citation>
    <scope>NUCLEOTIDE SEQUENCE [LARGE SCALE GENOMIC DNA]</scope>
    <source>
        <strain evidence="1 2">AR-3-6</strain>
    </source>
</reference>
<sequence length="96" mass="10764">MATVKKKPKLTLPPAAPQLDEKAMIAMIEKGGSTISSKKPPIKADQEDALKSFTIKLYESELAQIRAIQDNMPKRDRISMHDFIVTAVQDKLKRTK</sequence>
<accession>A0A4R5D3U4</accession>
<keyword evidence="2" id="KW-1185">Reference proteome</keyword>
<comment type="caution">
    <text evidence="1">The sequence shown here is derived from an EMBL/GenBank/DDBJ whole genome shotgun (WGS) entry which is preliminary data.</text>
</comment>
<evidence type="ECO:0000313" key="1">
    <source>
        <dbReference type="EMBL" id="TDE08059.1"/>
    </source>
</evidence>
<dbReference type="Proteomes" id="UP000294850">
    <property type="component" value="Unassembled WGS sequence"/>
</dbReference>
<gene>
    <name evidence="1" type="ORF">E0F88_33275</name>
</gene>